<protein>
    <submittedName>
        <fullName evidence="1">Uncharacterized protein</fullName>
    </submittedName>
</protein>
<keyword evidence="2" id="KW-1185">Reference proteome</keyword>
<evidence type="ECO:0000313" key="2">
    <source>
        <dbReference type="Proteomes" id="UP001549106"/>
    </source>
</evidence>
<gene>
    <name evidence="1" type="ORF">ABID24_002371</name>
</gene>
<reference evidence="1 2" key="1">
    <citation type="submission" date="2024-06" db="EMBL/GenBank/DDBJ databases">
        <title>Genomic Encyclopedia of Type Strains, Phase IV (KMG-IV): sequencing the most valuable type-strain genomes for metagenomic binning, comparative biology and taxonomic classification.</title>
        <authorList>
            <person name="Goeker M."/>
        </authorList>
    </citation>
    <scope>NUCLEOTIDE SEQUENCE [LARGE SCALE GENOMIC DNA]</scope>
    <source>
        <strain evidence="1 2">DSM 29492</strain>
    </source>
</reference>
<evidence type="ECO:0000313" key="1">
    <source>
        <dbReference type="EMBL" id="MET3751115.1"/>
    </source>
</evidence>
<organism evidence="1 2">
    <name type="scientific">Blautia caecimuris</name>
    <dbReference type="NCBI Taxonomy" id="1796615"/>
    <lineage>
        <taxon>Bacteria</taxon>
        <taxon>Bacillati</taxon>
        <taxon>Bacillota</taxon>
        <taxon>Clostridia</taxon>
        <taxon>Lachnospirales</taxon>
        <taxon>Lachnospiraceae</taxon>
        <taxon>Blautia</taxon>
    </lineage>
</organism>
<sequence>MEAVNKVSAWIYFITGKEKSREVSMVIMEKE</sequence>
<proteinExistence type="predicted"/>
<accession>A0ABV2M3S2</accession>
<dbReference type="Proteomes" id="UP001549106">
    <property type="component" value="Unassembled WGS sequence"/>
</dbReference>
<name>A0ABV2M3S2_9FIRM</name>
<comment type="caution">
    <text evidence="1">The sequence shown here is derived from an EMBL/GenBank/DDBJ whole genome shotgun (WGS) entry which is preliminary data.</text>
</comment>
<dbReference type="EMBL" id="JBEPMJ010000018">
    <property type="protein sequence ID" value="MET3751115.1"/>
    <property type="molecule type" value="Genomic_DNA"/>
</dbReference>